<evidence type="ECO:0000313" key="3">
    <source>
        <dbReference type="EMBL" id="ALO14299.1"/>
    </source>
</evidence>
<evidence type="ECO:0000259" key="2">
    <source>
        <dbReference type="Pfam" id="PF10728"/>
    </source>
</evidence>
<dbReference type="Gene3D" id="1.10.1040.20">
    <property type="entry name" value="ProC-like, C-terminal domain"/>
    <property type="match status" value="1"/>
</dbReference>
<dbReference type="SUPFAM" id="SSF51735">
    <property type="entry name" value="NAD(P)-binding Rossmann-fold domains"/>
    <property type="match status" value="1"/>
</dbReference>
<dbReference type="SUPFAM" id="SSF48179">
    <property type="entry name" value="6-phosphogluconate dehydrogenase C-terminal domain-like"/>
    <property type="match status" value="1"/>
</dbReference>
<feature type="domain" description="Pyrroline-5-carboxylate reductase catalytic N-terminal" evidence="1">
    <location>
        <begin position="10"/>
        <end position="92"/>
    </location>
</feature>
<evidence type="ECO:0000259" key="1">
    <source>
        <dbReference type="Pfam" id="PF03807"/>
    </source>
</evidence>
<dbReference type="PATRIC" id="fig|1307839.3.peg.670"/>
<dbReference type="PANTHER" id="PTHR40459">
    <property type="entry name" value="CONSERVED HYPOTHETICAL ALANINE AND LEUCINE RICH PROTEIN"/>
    <property type="match status" value="1"/>
</dbReference>
<organism evidence="3 4">
    <name type="scientific">Salinivirga cyanobacteriivorans</name>
    <dbReference type="NCBI Taxonomy" id="1307839"/>
    <lineage>
        <taxon>Bacteria</taxon>
        <taxon>Pseudomonadati</taxon>
        <taxon>Bacteroidota</taxon>
        <taxon>Bacteroidia</taxon>
        <taxon>Bacteroidales</taxon>
        <taxon>Salinivirgaceae</taxon>
        <taxon>Salinivirga</taxon>
    </lineage>
</organism>
<dbReference type="KEGG" id="blq:L21SP5_00627"/>
<accession>A0A0S2HW65</accession>
<dbReference type="InterPro" id="IPR037108">
    <property type="entry name" value="TM1727-like_C_sf"/>
</dbReference>
<dbReference type="STRING" id="1307839.L21SP5_00627"/>
<dbReference type="InterPro" id="IPR028939">
    <property type="entry name" value="P5C_Rdtase_cat_N"/>
</dbReference>
<sequence length="258" mass="28793">MNKMQSNFSISVIGAGNVAHSLVPALLSKGYLIDYVFARNPQHAATFAKKFDIKCTDNLNDLTGDIVIMAVTDSAIEQISVKLAMQSNQVIVHTAGSQPIDVIAKYHKHAGVLYPLQTFSAQRKVNFKHVPVLIETNSDYAKKQLSDVANKISTSVLQVNSYERLQIHTAAVFVCNFTNLMYTYGKDILDNYNLPFEVLRPLIKETAEKALSNDPVNVQTGPAIRNDEATLTKHINQLDADMAQKYEQLSNWIKKRHS</sequence>
<protein>
    <submittedName>
        <fullName evidence="3">Pyrroline-5-carboxylate reductase</fullName>
    </submittedName>
</protein>
<dbReference type="Gene3D" id="3.40.50.720">
    <property type="entry name" value="NAD(P)-binding Rossmann-like Domain"/>
    <property type="match status" value="1"/>
</dbReference>
<dbReference type="EMBL" id="CP013118">
    <property type="protein sequence ID" value="ALO14299.1"/>
    <property type="molecule type" value="Genomic_DNA"/>
</dbReference>
<dbReference type="OrthoDB" id="9810755at2"/>
<dbReference type="Pfam" id="PF03807">
    <property type="entry name" value="F420_oxidored"/>
    <property type="match status" value="1"/>
</dbReference>
<evidence type="ECO:0000313" key="4">
    <source>
        <dbReference type="Proteomes" id="UP000064893"/>
    </source>
</evidence>
<dbReference type="PANTHER" id="PTHR40459:SF1">
    <property type="entry name" value="CONSERVED HYPOTHETICAL ALANINE AND LEUCINE RICH PROTEIN"/>
    <property type="match status" value="1"/>
</dbReference>
<gene>
    <name evidence="3" type="ORF">L21SP5_00627</name>
</gene>
<dbReference type="Proteomes" id="UP000064893">
    <property type="component" value="Chromosome"/>
</dbReference>
<dbReference type="InterPro" id="IPR036291">
    <property type="entry name" value="NAD(P)-bd_dom_sf"/>
</dbReference>
<dbReference type="AlphaFoldDB" id="A0A0S2HW65"/>
<keyword evidence="4" id="KW-1185">Reference proteome</keyword>
<proteinExistence type="predicted"/>
<dbReference type="Pfam" id="PF10728">
    <property type="entry name" value="DUF2520"/>
    <property type="match status" value="1"/>
</dbReference>
<reference evidence="3 4" key="1">
    <citation type="submission" date="2015-11" db="EMBL/GenBank/DDBJ databases">
        <title>Description and complete genome sequence of a novel strain predominating in hypersaline microbial mats and representing a new family of the Bacteriodetes phylum.</title>
        <authorList>
            <person name="Spring S."/>
            <person name="Bunk B."/>
            <person name="Sproer C."/>
            <person name="Klenk H.-P."/>
        </authorList>
    </citation>
    <scope>NUCLEOTIDE SEQUENCE [LARGE SCALE GENOMIC DNA]</scope>
    <source>
        <strain evidence="3 4">L21-Spi-D4</strain>
    </source>
</reference>
<dbReference type="RefSeq" id="WP_057951860.1">
    <property type="nucleotide sequence ID" value="NZ_CP013118.1"/>
</dbReference>
<dbReference type="InterPro" id="IPR008927">
    <property type="entry name" value="6-PGluconate_DH-like_C_sf"/>
</dbReference>
<name>A0A0S2HW65_9BACT</name>
<dbReference type="InterPro" id="IPR018931">
    <property type="entry name" value="DUF2520"/>
</dbReference>
<feature type="domain" description="DUF2520" evidence="2">
    <location>
        <begin position="131"/>
        <end position="251"/>
    </location>
</feature>